<keyword evidence="2" id="KW-0210">Decarboxylase</keyword>
<dbReference type="InterPro" id="IPR003826">
    <property type="entry name" value="AdoMetDC_fam_prok"/>
</dbReference>
<keyword evidence="5" id="KW-0865">Zymogen</keyword>
<dbReference type="SUPFAM" id="SSF56276">
    <property type="entry name" value="S-adenosylmethionine decarboxylase"/>
    <property type="match status" value="1"/>
</dbReference>
<dbReference type="Proteomes" id="UP001174909">
    <property type="component" value="Unassembled WGS sequence"/>
</dbReference>
<gene>
    <name evidence="9" type="ORF">GBAR_LOCUS9022</name>
</gene>
<reference evidence="9" key="1">
    <citation type="submission" date="2023-03" db="EMBL/GenBank/DDBJ databases">
        <authorList>
            <person name="Steffen K."/>
            <person name="Cardenas P."/>
        </authorList>
    </citation>
    <scope>NUCLEOTIDE SEQUENCE</scope>
</reference>
<comment type="cofactor">
    <cofactor evidence="1">
        <name>pyruvate</name>
        <dbReference type="ChEBI" id="CHEBI:15361"/>
    </cofactor>
</comment>
<dbReference type="InterPro" id="IPR016067">
    <property type="entry name" value="S-AdoMet_deCO2ase_core"/>
</dbReference>
<keyword evidence="7" id="KW-0704">Schiff base</keyword>
<evidence type="ECO:0000313" key="9">
    <source>
        <dbReference type="EMBL" id="CAI8014439.1"/>
    </source>
</evidence>
<protein>
    <submittedName>
        <fullName evidence="9">S-adenosylmethionine decarboxylase proenzyme</fullName>
    </submittedName>
</protein>
<keyword evidence="4" id="KW-0620">Polyamine biosynthesis</keyword>
<dbReference type="GO" id="GO:0004014">
    <property type="term" value="F:adenosylmethionine decarboxylase activity"/>
    <property type="evidence" value="ECO:0007669"/>
    <property type="project" value="InterPro"/>
</dbReference>
<organism evidence="9 10">
    <name type="scientific">Geodia barretti</name>
    <name type="common">Barrett's horny sponge</name>
    <dbReference type="NCBI Taxonomy" id="519541"/>
    <lineage>
        <taxon>Eukaryota</taxon>
        <taxon>Metazoa</taxon>
        <taxon>Porifera</taxon>
        <taxon>Demospongiae</taxon>
        <taxon>Heteroscleromorpha</taxon>
        <taxon>Tetractinellida</taxon>
        <taxon>Astrophorina</taxon>
        <taxon>Geodiidae</taxon>
        <taxon>Geodia</taxon>
    </lineage>
</organism>
<dbReference type="GO" id="GO:0005829">
    <property type="term" value="C:cytosol"/>
    <property type="evidence" value="ECO:0007669"/>
    <property type="project" value="TreeGrafter"/>
</dbReference>
<evidence type="ECO:0000256" key="2">
    <source>
        <dbReference type="ARBA" id="ARBA00022793"/>
    </source>
</evidence>
<evidence type="ECO:0000256" key="1">
    <source>
        <dbReference type="ARBA" id="ARBA00001928"/>
    </source>
</evidence>
<evidence type="ECO:0000256" key="4">
    <source>
        <dbReference type="ARBA" id="ARBA00023115"/>
    </source>
</evidence>
<comment type="caution">
    <text evidence="9">The sequence shown here is derived from an EMBL/GenBank/DDBJ whole genome shotgun (WGS) entry which is preliminary data.</text>
</comment>
<keyword evidence="8" id="KW-0670">Pyruvate</keyword>
<evidence type="ECO:0000256" key="8">
    <source>
        <dbReference type="ARBA" id="ARBA00023317"/>
    </source>
</evidence>
<dbReference type="EMBL" id="CASHTH010001362">
    <property type="protein sequence ID" value="CAI8014439.1"/>
    <property type="molecule type" value="Genomic_DNA"/>
</dbReference>
<dbReference type="PANTHER" id="PTHR33866">
    <property type="entry name" value="S-ADENOSYLMETHIONINE DECARBOXYLASE PROENZYME"/>
    <property type="match status" value="1"/>
</dbReference>
<dbReference type="AlphaFoldDB" id="A0AA35WBI8"/>
<evidence type="ECO:0000256" key="5">
    <source>
        <dbReference type="ARBA" id="ARBA00023145"/>
    </source>
</evidence>
<dbReference type="Gene3D" id="3.60.90.10">
    <property type="entry name" value="S-adenosylmethionine decarboxylase"/>
    <property type="match status" value="1"/>
</dbReference>
<dbReference type="GO" id="GO:0008295">
    <property type="term" value="P:spermidine biosynthetic process"/>
    <property type="evidence" value="ECO:0007669"/>
    <property type="project" value="InterPro"/>
</dbReference>
<dbReference type="NCBIfam" id="TIGR03330">
    <property type="entry name" value="SAM_DCase_Bsu"/>
    <property type="match status" value="1"/>
</dbReference>
<evidence type="ECO:0000256" key="7">
    <source>
        <dbReference type="ARBA" id="ARBA00023270"/>
    </source>
</evidence>
<proteinExistence type="predicted"/>
<evidence type="ECO:0000256" key="6">
    <source>
        <dbReference type="ARBA" id="ARBA00023239"/>
    </source>
</evidence>
<dbReference type="PANTHER" id="PTHR33866:SF2">
    <property type="entry name" value="S-ADENOSYLMETHIONINE DECARBOXYLASE PROENZYME"/>
    <property type="match status" value="1"/>
</dbReference>
<evidence type="ECO:0000313" key="10">
    <source>
        <dbReference type="Proteomes" id="UP001174909"/>
    </source>
</evidence>
<keyword evidence="6" id="KW-0456">Lyase</keyword>
<sequence>MLTAANDVGATVVGESFHHFSPQGVTGILAIAESHISIHTWPEYGYAAADIFTCGSSFSVTDAARRLAEQLECRDAEFKEIERGLVAQPVTG</sequence>
<name>A0AA35WBI8_GEOBA</name>
<dbReference type="Pfam" id="PF02675">
    <property type="entry name" value="AdoMet_dc"/>
    <property type="match status" value="1"/>
</dbReference>
<keyword evidence="10" id="KW-1185">Reference proteome</keyword>
<accession>A0AA35WBI8</accession>
<keyword evidence="3" id="KW-0068">Autocatalytic cleavage</keyword>
<evidence type="ECO:0000256" key="3">
    <source>
        <dbReference type="ARBA" id="ARBA00022813"/>
    </source>
</evidence>
<dbReference type="InterPro" id="IPR017716">
    <property type="entry name" value="S-AdoMet_deCOase_pro-enz"/>
</dbReference>